<dbReference type="Pfam" id="PF11188">
    <property type="entry name" value="DUF2975"/>
    <property type="match status" value="1"/>
</dbReference>
<dbReference type="RefSeq" id="WP_204606510.1">
    <property type="nucleotide sequence ID" value="NZ_BAAAJX010000005.1"/>
</dbReference>
<evidence type="ECO:0008006" key="4">
    <source>
        <dbReference type="Google" id="ProtNLM"/>
    </source>
</evidence>
<keyword evidence="1" id="KW-0472">Membrane</keyword>
<proteinExistence type="predicted"/>
<comment type="caution">
    <text evidence="2">The sequence shown here is derived from an EMBL/GenBank/DDBJ whole genome shotgun (WGS) entry which is preliminary data.</text>
</comment>
<keyword evidence="3" id="KW-1185">Reference proteome</keyword>
<accession>A0ABN1ZC23</accession>
<organism evidence="2 3">
    <name type="scientific">Curtobacterium herbarum</name>
    <dbReference type="NCBI Taxonomy" id="150122"/>
    <lineage>
        <taxon>Bacteria</taxon>
        <taxon>Bacillati</taxon>
        <taxon>Actinomycetota</taxon>
        <taxon>Actinomycetes</taxon>
        <taxon>Micrococcales</taxon>
        <taxon>Microbacteriaceae</taxon>
        <taxon>Curtobacterium</taxon>
    </lineage>
</organism>
<sequence>MPSVMKRTSPTATVLTWIALAMLGAVVLALGVAAAESLPLLAGMYRPLIALEPLIATVLLVVGTCIELALALIALLVAAIHDGRMFDRASLRLVDILISVVGVATAAVAVIIPFLPGPPALGLLVIAATLVGLTTALVLLVLRSLLRRAAVMDEELSEVI</sequence>
<evidence type="ECO:0000313" key="3">
    <source>
        <dbReference type="Proteomes" id="UP001501742"/>
    </source>
</evidence>
<protein>
    <recommendedName>
        <fullName evidence="4">DUF2975 domain-containing protein</fullName>
    </recommendedName>
</protein>
<gene>
    <name evidence="2" type="ORF">GCM10009627_14730</name>
</gene>
<keyword evidence="1" id="KW-0812">Transmembrane</keyword>
<feature type="transmembrane region" description="Helical" evidence="1">
    <location>
        <begin position="54"/>
        <end position="81"/>
    </location>
</feature>
<dbReference type="EMBL" id="BAAAJX010000005">
    <property type="protein sequence ID" value="GAA1493127.1"/>
    <property type="molecule type" value="Genomic_DNA"/>
</dbReference>
<dbReference type="Proteomes" id="UP001501742">
    <property type="component" value="Unassembled WGS sequence"/>
</dbReference>
<feature type="transmembrane region" description="Helical" evidence="1">
    <location>
        <begin position="121"/>
        <end position="142"/>
    </location>
</feature>
<evidence type="ECO:0000256" key="1">
    <source>
        <dbReference type="SAM" id="Phobius"/>
    </source>
</evidence>
<name>A0ABN1ZC23_9MICO</name>
<feature type="transmembrane region" description="Helical" evidence="1">
    <location>
        <begin position="93"/>
        <end position="115"/>
    </location>
</feature>
<reference evidence="2 3" key="1">
    <citation type="journal article" date="2019" name="Int. J. Syst. Evol. Microbiol.">
        <title>The Global Catalogue of Microorganisms (GCM) 10K type strain sequencing project: providing services to taxonomists for standard genome sequencing and annotation.</title>
        <authorList>
            <consortium name="The Broad Institute Genomics Platform"/>
            <consortium name="The Broad Institute Genome Sequencing Center for Infectious Disease"/>
            <person name="Wu L."/>
            <person name="Ma J."/>
        </authorList>
    </citation>
    <scope>NUCLEOTIDE SEQUENCE [LARGE SCALE GENOMIC DNA]</scope>
    <source>
        <strain evidence="2 3">JCM 12140</strain>
    </source>
</reference>
<dbReference type="InterPro" id="IPR021354">
    <property type="entry name" value="DUF2975"/>
</dbReference>
<evidence type="ECO:0000313" key="2">
    <source>
        <dbReference type="EMBL" id="GAA1493127.1"/>
    </source>
</evidence>
<keyword evidence="1" id="KW-1133">Transmembrane helix</keyword>